<evidence type="ECO:0000313" key="1">
    <source>
        <dbReference type="EMBL" id="KAG0268306.1"/>
    </source>
</evidence>
<evidence type="ECO:0000313" key="2">
    <source>
        <dbReference type="Proteomes" id="UP000807716"/>
    </source>
</evidence>
<organism evidence="1 2">
    <name type="scientific">Actinomortierella ambigua</name>
    <dbReference type="NCBI Taxonomy" id="1343610"/>
    <lineage>
        <taxon>Eukaryota</taxon>
        <taxon>Fungi</taxon>
        <taxon>Fungi incertae sedis</taxon>
        <taxon>Mucoromycota</taxon>
        <taxon>Mortierellomycotina</taxon>
        <taxon>Mortierellomycetes</taxon>
        <taxon>Mortierellales</taxon>
        <taxon>Mortierellaceae</taxon>
        <taxon>Actinomortierella</taxon>
    </lineage>
</organism>
<dbReference type="PANTHER" id="PTHR13318:SF95">
    <property type="entry name" value="F-BOX PROTEIN YLR352W"/>
    <property type="match status" value="1"/>
</dbReference>
<dbReference type="InterPro" id="IPR032675">
    <property type="entry name" value="LRR_dom_sf"/>
</dbReference>
<dbReference type="Proteomes" id="UP000807716">
    <property type="component" value="Unassembled WGS sequence"/>
</dbReference>
<evidence type="ECO:0008006" key="3">
    <source>
        <dbReference type="Google" id="ProtNLM"/>
    </source>
</evidence>
<keyword evidence="2" id="KW-1185">Reference proteome</keyword>
<reference evidence="1" key="1">
    <citation type="journal article" date="2020" name="Fungal Divers.">
        <title>Resolving the Mortierellaceae phylogeny through synthesis of multi-gene phylogenetics and phylogenomics.</title>
        <authorList>
            <person name="Vandepol N."/>
            <person name="Liber J."/>
            <person name="Desiro A."/>
            <person name="Na H."/>
            <person name="Kennedy M."/>
            <person name="Barry K."/>
            <person name="Grigoriev I.V."/>
            <person name="Miller A.N."/>
            <person name="O'Donnell K."/>
            <person name="Stajich J.E."/>
            <person name="Bonito G."/>
        </authorList>
    </citation>
    <scope>NUCLEOTIDE SEQUENCE</scope>
    <source>
        <strain evidence="1">BC1065</strain>
    </source>
</reference>
<comment type="caution">
    <text evidence="1">The sequence shown here is derived from an EMBL/GenBank/DDBJ whole genome shotgun (WGS) entry which is preliminary data.</text>
</comment>
<accession>A0A9P6QL21</accession>
<name>A0A9P6QL21_9FUNG</name>
<dbReference type="GO" id="GO:0019005">
    <property type="term" value="C:SCF ubiquitin ligase complex"/>
    <property type="evidence" value="ECO:0007669"/>
    <property type="project" value="TreeGrafter"/>
</dbReference>
<dbReference type="SUPFAM" id="SSF52047">
    <property type="entry name" value="RNI-like"/>
    <property type="match status" value="1"/>
</dbReference>
<dbReference type="Gene3D" id="3.80.10.10">
    <property type="entry name" value="Ribonuclease Inhibitor"/>
    <property type="match status" value="2"/>
</dbReference>
<dbReference type="EMBL" id="JAAAJB010000054">
    <property type="protein sequence ID" value="KAG0268306.1"/>
    <property type="molecule type" value="Genomic_DNA"/>
</dbReference>
<dbReference type="OrthoDB" id="2383684at2759"/>
<sequence>MAPICLLTIPEIPYYINSYLVQRDRLACVLVGKQWRQIFLPLLWRTVSFKSRSWPDQPLEACADFEHAVQENGEFIRHLQTFRLRELQFFLHHCHHLSSLSLRICSERDWPVVLGLVRNNPNLMSLSLTVMANYSPHLLDIFNNLPSLTTLDLTLEAIRQGLTPNVLMHLLKSLRQLQRLSIRANATMPLEVVPHDLAEENDRREHQEQTPFRYLRHLRLTMSGYHRSNLGYIVGLLKRCPSLETVQLPALHRDRLDDICLFFQHRNHHHHHHYHQHVLTSLDLSMLGYVFEDEALAKILAQLQPHSLRHLSLQSTAVGETTLDLLLRRFVSSLQTLDISRSTVHLADPGRWIRAILTHGVELIEFKCGARGEPLGAMVDLEVSPLLLHHRLPEEEEEGRKPSPSSSWWRCTKLQVLQIPLVGCRASPCTHNGACRTLQEQLYRQLGRLCDLRVLDLGIYMLPCSLLAESNCLEWSLAAGLEHLAGLRRLETFCVVGTKHAITVEEVRWMRSHWPRLQKVVGLAYTEAARWMESHWGSSINIY</sequence>
<dbReference type="GO" id="GO:0031146">
    <property type="term" value="P:SCF-dependent proteasomal ubiquitin-dependent protein catabolic process"/>
    <property type="evidence" value="ECO:0007669"/>
    <property type="project" value="TreeGrafter"/>
</dbReference>
<dbReference type="AlphaFoldDB" id="A0A9P6QL21"/>
<dbReference type="PANTHER" id="PTHR13318">
    <property type="entry name" value="PARTNER OF PAIRED, ISOFORM B-RELATED"/>
    <property type="match status" value="1"/>
</dbReference>
<protein>
    <recommendedName>
        <fullName evidence="3">F-box domain-containing protein</fullName>
    </recommendedName>
</protein>
<proteinExistence type="predicted"/>
<gene>
    <name evidence="1" type="ORF">DFQ27_007042</name>
</gene>